<comment type="caution">
    <text evidence="2">The sequence shown here is derived from an EMBL/GenBank/DDBJ whole genome shotgun (WGS) entry which is preliminary data.</text>
</comment>
<evidence type="ECO:0000313" key="2">
    <source>
        <dbReference type="EMBL" id="KAH9292760.1"/>
    </source>
</evidence>
<sequence length="168" mass="19088">MSRISLVPLLYDSGYREMNSEIAFKHQLDVKGVDYMSKTFPFCILSARKYIWPPPRWGVPVASFSSKEHLNGAKCRPCTPVLKGTDAMNIIGNLTRSWSWGMATPGLELCDAHDDWEENWEQIFDNVAGPKFSSFKQMVKNNTLTDCIKDFDAMKQKTADWDAPPSET</sequence>
<accession>A0AA38C264</accession>
<feature type="non-terminal residue" evidence="2">
    <location>
        <position position="168"/>
    </location>
</feature>
<name>A0AA38C264_TAXCH</name>
<dbReference type="AlphaFoldDB" id="A0AA38C264"/>
<evidence type="ECO:0000259" key="1">
    <source>
        <dbReference type="Pfam" id="PF25072"/>
    </source>
</evidence>
<dbReference type="InterPro" id="IPR056698">
    <property type="entry name" value="DUF7796"/>
</dbReference>
<dbReference type="Pfam" id="PF25072">
    <property type="entry name" value="DUF7796"/>
    <property type="match status" value="1"/>
</dbReference>
<dbReference type="OMA" id="IFLAPNW"/>
<dbReference type="PANTHER" id="PTHR35112:SF1">
    <property type="entry name" value="RING_FYVE_PHD ZINC FINGER SUPERFAMILY PROTEIN"/>
    <property type="match status" value="1"/>
</dbReference>
<dbReference type="PANTHER" id="PTHR35112">
    <property type="entry name" value="OS08G0360500 PROTEIN"/>
    <property type="match status" value="1"/>
</dbReference>
<reference evidence="2 3" key="1">
    <citation type="journal article" date="2021" name="Nat. Plants">
        <title>The Taxus genome provides insights into paclitaxel biosynthesis.</title>
        <authorList>
            <person name="Xiong X."/>
            <person name="Gou J."/>
            <person name="Liao Q."/>
            <person name="Li Y."/>
            <person name="Zhou Q."/>
            <person name="Bi G."/>
            <person name="Li C."/>
            <person name="Du R."/>
            <person name="Wang X."/>
            <person name="Sun T."/>
            <person name="Guo L."/>
            <person name="Liang H."/>
            <person name="Lu P."/>
            <person name="Wu Y."/>
            <person name="Zhang Z."/>
            <person name="Ro D.K."/>
            <person name="Shang Y."/>
            <person name="Huang S."/>
            <person name="Yan J."/>
        </authorList>
    </citation>
    <scope>NUCLEOTIDE SEQUENCE [LARGE SCALE GENOMIC DNA]</scope>
    <source>
        <strain evidence="2">Ta-2019</strain>
    </source>
</reference>
<dbReference type="Proteomes" id="UP000824469">
    <property type="component" value="Unassembled WGS sequence"/>
</dbReference>
<feature type="domain" description="DUF7796" evidence="1">
    <location>
        <begin position="2"/>
        <end position="167"/>
    </location>
</feature>
<dbReference type="EMBL" id="JAHRHJ020002364">
    <property type="protein sequence ID" value="KAH9292760.1"/>
    <property type="molecule type" value="Genomic_DNA"/>
</dbReference>
<keyword evidence="3" id="KW-1185">Reference proteome</keyword>
<organism evidence="2 3">
    <name type="scientific">Taxus chinensis</name>
    <name type="common">Chinese yew</name>
    <name type="synonym">Taxus wallichiana var. chinensis</name>
    <dbReference type="NCBI Taxonomy" id="29808"/>
    <lineage>
        <taxon>Eukaryota</taxon>
        <taxon>Viridiplantae</taxon>
        <taxon>Streptophyta</taxon>
        <taxon>Embryophyta</taxon>
        <taxon>Tracheophyta</taxon>
        <taxon>Spermatophyta</taxon>
        <taxon>Pinopsida</taxon>
        <taxon>Pinidae</taxon>
        <taxon>Conifers II</taxon>
        <taxon>Cupressales</taxon>
        <taxon>Taxaceae</taxon>
        <taxon>Taxus</taxon>
    </lineage>
</organism>
<evidence type="ECO:0000313" key="3">
    <source>
        <dbReference type="Proteomes" id="UP000824469"/>
    </source>
</evidence>
<gene>
    <name evidence="2" type="ORF">KI387_042055</name>
</gene>
<proteinExistence type="predicted"/>
<protein>
    <recommendedName>
        <fullName evidence="1">DUF7796 domain-containing protein</fullName>
    </recommendedName>
</protein>